<evidence type="ECO:0000256" key="1">
    <source>
        <dbReference type="ARBA" id="ARBA00022737"/>
    </source>
</evidence>
<feature type="repeat" description="TPR" evidence="3">
    <location>
        <begin position="663"/>
        <end position="696"/>
    </location>
</feature>
<dbReference type="InterPro" id="IPR027417">
    <property type="entry name" value="P-loop_NTPase"/>
</dbReference>
<feature type="repeat" description="TPR" evidence="3">
    <location>
        <begin position="537"/>
        <end position="570"/>
    </location>
</feature>
<name>A0ABN8S9Q0_9CNID</name>
<organism evidence="4 5">
    <name type="scientific">Porites evermanni</name>
    <dbReference type="NCBI Taxonomy" id="104178"/>
    <lineage>
        <taxon>Eukaryota</taxon>
        <taxon>Metazoa</taxon>
        <taxon>Cnidaria</taxon>
        <taxon>Anthozoa</taxon>
        <taxon>Hexacorallia</taxon>
        <taxon>Scleractinia</taxon>
        <taxon>Fungiina</taxon>
        <taxon>Poritidae</taxon>
        <taxon>Porites</taxon>
    </lineage>
</organism>
<keyword evidence="2 3" id="KW-0802">TPR repeat</keyword>
<dbReference type="PANTHER" id="PTHR45641">
    <property type="entry name" value="TETRATRICOPEPTIDE REPEAT PROTEIN (AFU_ORTHOLOGUE AFUA_6G03870)"/>
    <property type="match status" value="1"/>
</dbReference>
<dbReference type="SUPFAM" id="SSF48452">
    <property type="entry name" value="TPR-like"/>
    <property type="match status" value="3"/>
</dbReference>
<dbReference type="InterPro" id="IPR011990">
    <property type="entry name" value="TPR-like_helical_dom_sf"/>
</dbReference>
<accession>A0ABN8S9Q0</accession>
<feature type="repeat" description="TPR" evidence="3">
    <location>
        <begin position="789"/>
        <end position="822"/>
    </location>
</feature>
<gene>
    <name evidence="4" type="ORF">PEVE_00018549</name>
</gene>
<dbReference type="SMART" id="SM00028">
    <property type="entry name" value="TPR"/>
    <property type="match status" value="9"/>
</dbReference>
<dbReference type="Gene3D" id="3.40.50.300">
    <property type="entry name" value="P-loop containing nucleotide triphosphate hydrolases"/>
    <property type="match status" value="1"/>
</dbReference>
<protein>
    <submittedName>
        <fullName evidence="4">Uncharacterized protein</fullName>
    </submittedName>
</protein>
<evidence type="ECO:0000313" key="4">
    <source>
        <dbReference type="EMBL" id="CAH3188437.1"/>
    </source>
</evidence>
<dbReference type="InterPro" id="IPR019734">
    <property type="entry name" value="TPR_rpt"/>
</dbReference>
<evidence type="ECO:0000256" key="3">
    <source>
        <dbReference type="PROSITE-ProRule" id="PRU00339"/>
    </source>
</evidence>
<feature type="repeat" description="TPR" evidence="3">
    <location>
        <begin position="705"/>
        <end position="738"/>
    </location>
</feature>
<proteinExistence type="predicted"/>
<dbReference type="Proteomes" id="UP001159427">
    <property type="component" value="Unassembled WGS sequence"/>
</dbReference>
<sequence>ISAIYLSGIPGCGKSQIARQVGQEIFDGRLRKDEGLTFVATLNAETLDSLADSYFTLARNLGVTEYALTNLATSTKADSSEKIQHLKRFISPNIKQYFNWLIIVDNVVDLSLVQSYLPPTAIAEWGHGQVLITTQDTRSIPSNASYTYHESLSRGMHADDAVVLLKEVSQISNEQQVEEVAKVLEYQPLALAAAAVYVQTIASYDYPNYGWTKYLQTFNSNEREAREELFAKQNVAYPKTTNTAIKMAITRALESDEVLREVFCLFSLCASDSLPIEAAIDFVKFRTKQKTNELIRARILKSPMISCLYDKEGTPTYVKVHDVVHGVLKNVFTSVLHQTHKAQCFSVAVKVFDALIEDKDLLRVSGEACVKFRTITSHCKELYQFFITNFANTEIVNELFPSIAPSILVSWLSSTAEVCCHLSSISDAHLFCTLSSHLVNYLSDALKDKLERANYFKVQGVVYMAIGQCSLAKEYHERSLAVRREIYGDHHGDVAASYNNLGLVCSALCQYNQAKKYHERSLAITQEIYGKRHSDVAESYNSLGNVYHYLGQYNQAKEYYEKSLAIRKEIYGEHHGYVARSYNNLGAVCVSFRRHNQAKEYHEKSLAIKKEIYGEHHGDVAASYNNLGDAYRNLGQYNQAKEYHEKSLAIRKEIYGERHGNVAQSYNNLGTVCSSLGQYNQAKEYYEKSLAIGKEIYGEHHVDVARSYNNLGTVYSDLGQYNQAKEYHEKSLAIKKGIYGEHHDDVAQSYRNLGLVCSDLGRYRNAKKYHLKSLAITKEVYGEGHVFEAMSYFNLGKTYCSLKQYLFSQECFEKALNIYKTLYGNHHATVKRTVNNL</sequence>
<dbReference type="Gene3D" id="1.25.40.10">
    <property type="entry name" value="Tetratricopeptide repeat domain"/>
    <property type="match status" value="3"/>
</dbReference>
<dbReference type="Pfam" id="PF13424">
    <property type="entry name" value="TPR_12"/>
    <property type="match status" value="3"/>
</dbReference>
<feature type="non-terminal residue" evidence="4">
    <location>
        <position position="1"/>
    </location>
</feature>
<dbReference type="EMBL" id="CALNXI010002512">
    <property type="protein sequence ID" value="CAH3188437.1"/>
    <property type="molecule type" value="Genomic_DNA"/>
</dbReference>
<comment type="caution">
    <text evidence="4">The sequence shown here is derived from an EMBL/GenBank/DDBJ whole genome shotgun (WGS) entry which is preliminary data.</text>
</comment>
<dbReference type="Pfam" id="PF13374">
    <property type="entry name" value="TPR_10"/>
    <property type="match status" value="3"/>
</dbReference>
<dbReference type="PROSITE" id="PS50293">
    <property type="entry name" value="TPR_REGION"/>
    <property type="match status" value="2"/>
</dbReference>
<evidence type="ECO:0000313" key="5">
    <source>
        <dbReference type="Proteomes" id="UP001159427"/>
    </source>
</evidence>
<feature type="repeat" description="TPR" evidence="3">
    <location>
        <begin position="621"/>
        <end position="654"/>
    </location>
</feature>
<dbReference type="PRINTS" id="PR00381">
    <property type="entry name" value="KINESINLIGHT"/>
</dbReference>
<feature type="non-terminal residue" evidence="4">
    <location>
        <position position="837"/>
    </location>
</feature>
<dbReference type="SUPFAM" id="SSF52540">
    <property type="entry name" value="P-loop containing nucleoside triphosphate hydrolases"/>
    <property type="match status" value="1"/>
</dbReference>
<reference evidence="4 5" key="1">
    <citation type="submission" date="2022-05" db="EMBL/GenBank/DDBJ databases">
        <authorList>
            <consortium name="Genoscope - CEA"/>
            <person name="William W."/>
        </authorList>
    </citation>
    <scope>NUCLEOTIDE SEQUENCE [LARGE SCALE GENOMIC DNA]</scope>
</reference>
<dbReference type="PROSITE" id="PS50005">
    <property type="entry name" value="TPR"/>
    <property type="match status" value="5"/>
</dbReference>
<evidence type="ECO:0000256" key="2">
    <source>
        <dbReference type="ARBA" id="ARBA00022803"/>
    </source>
</evidence>
<dbReference type="PANTHER" id="PTHR45641:SF19">
    <property type="entry name" value="NEPHROCYSTIN-3"/>
    <property type="match status" value="1"/>
</dbReference>
<keyword evidence="1" id="KW-0677">Repeat</keyword>
<keyword evidence="5" id="KW-1185">Reference proteome</keyword>